<dbReference type="AlphaFoldDB" id="A0A381UB16"/>
<accession>A0A381UB16</accession>
<reference evidence="2" key="1">
    <citation type="submission" date="2018-05" db="EMBL/GenBank/DDBJ databases">
        <authorList>
            <person name="Lanie J.A."/>
            <person name="Ng W.-L."/>
            <person name="Kazmierczak K.M."/>
            <person name="Andrzejewski T.M."/>
            <person name="Davidsen T.M."/>
            <person name="Wayne K.J."/>
            <person name="Tettelin H."/>
            <person name="Glass J.I."/>
            <person name="Rusch D."/>
            <person name="Podicherti R."/>
            <person name="Tsui H.-C.T."/>
            <person name="Winkler M.E."/>
        </authorList>
    </citation>
    <scope>NUCLEOTIDE SEQUENCE</scope>
</reference>
<dbReference type="Pfam" id="PF01177">
    <property type="entry name" value="Asp_Glu_race"/>
    <property type="match status" value="1"/>
</dbReference>
<evidence type="ECO:0008006" key="3">
    <source>
        <dbReference type="Google" id="ProtNLM"/>
    </source>
</evidence>
<proteinExistence type="inferred from homology"/>
<comment type="similarity">
    <text evidence="1">Belongs to the HyuE racemase family.</text>
</comment>
<sequence length="250" mass="27150">MVLVPFALDESQIAYREAQTRTVSLRPDVTFHFKPVKAGPTSVASPHDWMLLDIALFEAGLNAEVDGFDAVVIDTVSDSGADGLRSMLDIPVLAPGRASLIFSLTLGRRFGVMAQWQPAMARYEKVLDEWGLRSRCAGVEHFDTPPDFANLIVGKEDAVFPKMESACRRLIDRGADVICLGSTTMHQAHGYLSSVLEVPVVNPGPLSYKLVEAMLALNLSHSRHAYPRPLVPKPDMVHAMLDAAAKASGA</sequence>
<protein>
    <recommendedName>
        <fullName evidence="3">Hydrogenase expression protein HupH</fullName>
    </recommendedName>
</protein>
<dbReference type="GO" id="GO:0047661">
    <property type="term" value="F:amino-acid racemase activity"/>
    <property type="evidence" value="ECO:0007669"/>
    <property type="project" value="InterPro"/>
</dbReference>
<evidence type="ECO:0000256" key="1">
    <source>
        <dbReference type="ARBA" id="ARBA00038414"/>
    </source>
</evidence>
<dbReference type="InterPro" id="IPR053714">
    <property type="entry name" value="Iso_Racemase_Enz_sf"/>
</dbReference>
<dbReference type="InterPro" id="IPR052186">
    <property type="entry name" value="Hydantoin_racemase-like"/>
</dbReference>
<dbReference type="InterPro" id="IPR015942">
    <property type="entry name" value="Asp/Glu/hydantoin_racemase"/>
</dbReference>
<dbReference type="SUPFAM" id="SSF53681">
    <property type="entry name" value="Aspartate/glutamate racemase"/>
    <property type="match status" value="1"/>
</dbReference>
<dbReference type="PANTHER" id="PTHR28047">
    <property type="entry name" value="PROTEIN DCG1"/>
    <property type="match status" value="1"/>
</dbReference>
<name>A0A381UB16_9ZZZZ</name>
<dbReference type="InterPro" id="IPR001920">
    <property type="entry name" value="Asp/Glu_race"/>
</dbReference>
<organism evidence="2">
    <name type="scientific">marine metagenome</name>
    <dbReference type="NCBI Taxonomy" id="408172"/>
    <lineage>
        <taxon>unclassified sequences</taxon>
        <taxon>metagenomes</taxon>
        <taxon>ecological metagenomes</taxon>
    </lineage>
</organism>
<evidence type="ECO:0000313" key="2">
    <source>
        <dbReference type="EMBL" id="SVA25329.1"/>
    </source>
</evidence>
<dbReference type="PANTHER" id="PTHR28047:SF5">
    <property type="entry name" value="PROTEIN DCG1"/>
    <property type="match status" value="1"/>
</dbReference>
<gene>
    <name evidence="2" type="ORF">METZ01_LOCUS78183</name>
</gene>
<dbReference type="EMBL" id="UINC01006077">
    <property type="protein sequence ID" value="SVA25329.1"/>
    <property type="molecule type" value="Genomic_DNA"/>
</dbReference>
<dbReference type="Gene3D" id="3.40.50.12500">
    <property type="match status" value="1"/>
</dbReference>